<evidence type="ECO:0000256" key="4">
    <source>
        <dbReference type="ARBA" id="ARBA00022694"/>
    </source>
</evidence>
<evidence type="ECO:0000256" key="5">
    <source>
        <dbReference type="ARBA" id="ARBA00034489"/>
    </source>
</evidence>
<comment type="caution">
    <text evidence="8">The sequence shown here is derived from an EMBL/GenBank/DDBJ whole genome shotgun (WGS) entry which is preliminary data.</text>
</comment>
<dbReference type="EC" id="2.5.1.25" evidence="1"/>
<evidence type="ECO:0000256" key="1">
    <source>
        <dbReference type="ARBA" id="ARBA00012386"/>
    </source>
</evidence>
<comment type="catalytic activity">
    <reaction evidence="6">
        <text>a uridine in tRNA + S-adenosyl-L-methionine = a 3-[(3S)-3-amino-3-carboxypropyl]uridine in tRNA + S-methyl-5'-thioadenosine + H(+)</text>
        <dbReference type="Rhea" id="RHEA:62432"/>
        <dbReference type="Rhea" id="RHEA-COMP:13339"/>
        <dbReference type="Rhea" id="RHEA-COMP:16092"/>
        <dbReference type="ChEBI" id="CHEBI:15378"/>
        <dbReference type="ChEBI" id="CHEBI:17509"/>
        <dbReference type="ChEBI" id="CHEBI:59789"/>
        <dbReference type="ChEBI" id="CHEBI:65315"/>
        <dbReference type="ChEBI" id="CHEBI:82930"/>
        <dbReference type="EC" id="2.5.1.25"/>
    </reaction>
</comment>
<evidence type="ECO:0000256" key="6">
    <source>
        <dbReference type="ARBA" id="ARBA00048718"/>
    </source>
</evidence>
<evidence type="ECO:0000259" key="7">
    <source>
        <dbReference type="Pfam" id="PF03942"/>
    </source>
</evidence>
<gene>
    <name evidence="8" type="ORF">PIB30_005081</name>
</gene>
<reference evidence="8 9" key="1">
    <citation type="journal article" date="2023" name="Plants (Basel)">
        <title>Bridging the Gap: Combining Genomics and Transcriptomics Approaches to Understand Stylosanthes scabra, an Orphan Legume from the Brazilian Caatinga.</title>
        <authorList>
            <person name="Ferreira-Neto J.R.C."/>
            <person name="da Silva M.D."/>
            <person name="Binneck E."/>
            <person name="de Melo N.F."/>
            <person name="da Silva R.H."/>
            <person name="de Melo A.L.T.M."/>
            <person name="Pandolfi V."/>
            <person name="Bustamante F.O."/>
            <person name="Brasileiro-Vidal A.C."/>
            <person name="Benko-Iseppon A.M."/>
        </authorList>
    </citation>
    <scope>NUCLEOTIDE SEQUENCE [LARGE SCALE GENOMIC DNA]</scope>
    <source>
        <tissue evidence="8">Leaves</tissue>
    </source>
</reference>
<sequence>MFHTKNLIVLDGTWSKAKRVYSENPWLKIWPHLKLEVNEMSLYSDVRHQPKAGYLSTIESIVHALKAFGEENHEDLDRLLVTFEAMVGDQRRCKYENTKTHIYIGYISSPQLLMYTHQANKFSQYK</sequence>
<accession>A0ABU6Z2P9</accession>
<comment type="similarity">
    <text evidence="5">Belongs to the TDD superfamily. DTWD2 family.</text>
</comment>
<feature type="domain" description="DTW" evidence="7">
    <location>
        <begin position="5"/>
        <end position="90"/>
    </location>
</feature>
<proteinExistence type="inferred from homology"/>
<name>A0ABU6Z2P9_9FABA</name>
<dbReference type="PANTHER" id="PTHR21392:SF0">
    <property type="entry name" value="TRNA-URIDINE AMINOCARBOXYPROPYLTRANSFERASE 2"/>
    <property type="match status" value="1"/>
</dbReference>
<protein>
    <recommendedName>
        <fullName evidence="1">tRNA-uridine aminocarboxypropyltransferase</fullName>
        <ecNumber evidence="1">2.5.1.25</ecNumber>
    </recommendedName>
</protein>
<dbReference type="EMBL" id="JASCZI010271870">
    <property type="protein sequence ID" value="MED6216202.1"/>
    <property type="molecule type" value="Genomic_DNA"/>
</dbReference>
<dbReference type="PANTHER" id="PTHR21392">
    <property type="entry name" value="TRNA-URIDINE AMINOCARBOXYPROPYLTRANSFERASE 2"/>
    <property type="match status" value="1"/>
</dbReference>
<keyword evidence="4" id="KW-0819">tRNA processing</keyword>
<keyword evidence="2" id="KW-0808">Transferase</keyword>
<dbReference type="InterPro" id="IPR039262">
    <property type="entry name" value="DTWD2/TAPT"/>
</dbReference>
<evidence type="ECO:0000256" key="2">
    <source>
        <dbReference type="ARBA" id="ARBA00022679"/>
    </source>
</evidence>
<dbReference type="InterPro" id="IPR005636">
    <property type="entry name" value="DTW"/>
</dbReference>
<evidence type="ECO:0000256" key="3">
    <source>
        <dbReference type="ARBA" id="ARBA00022691"/>
    </source>
</evidence>
<dbReference type="Proteomes" id="UP001341840">
    <property type="component" value="Unassembled WGS sequence"/>
</dbReference>
<evidence type="ECO:0000313" key="8">
    <source>
        <dbReference type="EMBL" id="MED6216202.1"/>
    </source>
</evidence>
<keyword evidence="9" id="KW-1185">Reference proteome</keyword>
<organism evidence="8 9">
    <name type="scientific">Stylosanthes scabra</name>
    <dbReference type="NCBI Taxonomy" id="79078"/>
    <lineage>
        <taxon>Eukaryota</taxon>
        <taxon>Viridiplantae</taxon>
        <taxon>Streptophyta</taxon>
        <taxon>Embryophyta</taxon>
        <taxon>Tracheophyta</taxon>
        <taxon>Spermatophyta</taxon>
        <taxon>Magnoliopsida</taxon>
        <taxon>eudicotyledons</taxon>
        <taxon>Gunneridae</taxon>
        <taxon>Pentapetalae</taxon>
        <taxon>rosids</taxon>
        <taxon>fabids</taxon>
        <taxon>Fabales</taxon>
        <taxon>Fabaceae</taxon>
        <taxon>Papilionoideae</taxon>
        <taxon>50 kb inversion clade</taxon>
        <taxon>dalbergioids sensu lato</taxon>
        <taxon>Dalbergieae</taxon>
        <taxon>Pterocarpus clade</taxon>
        <taxon>Stylosanthes</taxon>
    </lineage>
</organism>
<dbReference type="Pfam" id="PF03942">
    <property type="entry name" value="DTW"/>
    <property type="match status" value="1"/>
</dbReference>
<evidence type="ECO:0000313" key="9">
    <source>
        <dbReference type="Proteomes" id="UP001341840"/>
    </source>
</evidence>
<keyword evidence="3" id="KW-0949">S-adenosyl-L-methionine</keyword>